<gene>
    <name evidence="1" type="ORF">GO941_07790</name>
</gene>
<dbReference type="EMBL" id="WPVZ01000442">
    <property type="protein sequence ID" value="MVL45386.1"/>
    <property type="molecule type" value="Genomic_DNA"/>
</dbReference>
<accession>A0A6B0D476</accession>
<dbReference type="InterPro" id="IPR036291">
    <property type="entry name" value="NAD(P)-bd_dom_sf"/>
</dbReference>
<name>A0A6B0D476_STAAU</name>
<evidence type="ECO:0000313" key="2">
    <source>
        <dbReference type="Proteomes" id="UP000434412"/>
    </source>
</evidence>
<feature type="non-terminal residue" evidence="1">
    <location>
        <position position="24"/>
    </location>
</feature>
<dbReference type="AlphaFoldDB" id="A0A6B0D476"/>
<proteinExistence type="predicted"/>
<organism evidence="1 2">
    <name type="scientific">Staphylococcus aureus</name>
    <dbReference type="NCBI Taxonomy" id="1280"/>
    <lineage>
        <taxon>Bacteria</taxon>
        <taxon>Bacillati</taxon>
        <taxon>Bacillota</taxon>
        <taxon>Bacilli</taxon>
        <taxon>Bacillales</taxon>
        <taxon>Staphylococcaceae</taxon>
        <taxon>Staphylococcus</taxon>
    </lineage>
</organism>
<dbReference type="Proteomes" id="UP000434412">
    <property type="component" value="Unassembled WGS sequence"/>
</dbReference>
<sequence length="24" mass="2513">MKGQHFIVTGGTSGLGLSIVRKLL</sequence>
<reference evidence="1 2" key="1">
    <citation type="submission" date="2019-11" db="EMBL/GenBank/DDBJ databases">
        <title>Implementation of targeted gown and glove precautions to prevent Staphylococcus aureus acquisition in community-based nursing homes.</title>
        <authorList>
            <person name="Stine O.C."/>
        </authorList>
    </citation>
    <scope>NUCLEOTIDE SEQUENCE [LARGE SCALE GENOMIC DNA]</scope>
    <source>
        <strain evidence="1 2">S_2023.LVRQ.AN</strain>
    </source>
</reference>
<evidence type="ECO:0000313" key="1">
    <source>
        <dbReference type="EMBL" id="MVL45386.1"/>
    </source>
</evidence>
<dbReference type="SUPFAM" id="SSF51735">
    <property type="entry name" value="NAD(P)-binding Rossmann-fold domains"/>
    <property type="match status" value="1"/>
</dbReference>
<protein>
    <submittedName>
        <fullName evidence="1">Short-chain dehydrogenase</fullName>
    </submittedName>
</protein>
<comment type="caution">
    <text evidence="1">The sequence shown here is derived from an EMBL/GenBank/DDBJ whole genome shotgun (WGS) entry which is preliminary data.</text>
</comment>